<organism evidence="1 2">
    <name type="scientific">Frankia casuarinae (strain DSM 45818 / CECT 9043 / HFP020203 / CcI3)</name>
    <dbReference type="NCBI Taxonomy" id="106370"/>
    <lineage>
        <taxon>Bacteria</taxon>
        <taxon>Bacillati</taxon>
        <taxon>Actinomycetota</taxon>
        <taxon>Actinomycetes</taxon>
        <taxon>Frankiales</taxon>
        <taxon>Frankiaceae</taxon>
        <taxon>Frankia</taxon>
    </lineage>
</organism>
<dbReference type="AlphaFoldDB" id="Q2JDM6"/>
<evidence type="ECO:0000313" key="2">
    <source>
        <dbReference type="Proteomes" id="UP000001937"/>
    </source>
</evidence>
<name>Q2JDM6_FRACC</name>
<gene>
    <name evidence="1" type="ordered locus">Francci3_1238</name>
</gene>
<dbReference type="EMBL" id="CP000249">
    <property type="protein sequence ID" value="ABD10616.1"/>
    <property type="molecule type" value="Genomic_DNA"/>
</dbReference>
<dbReference type="Proteomes" id="UP000001937">
    <property type="component" value="Chromosome"/>
</dbReference>
<accession>Q2JDM6</accession>
<evidence type="ECO:0000313" key="1">
    <source>
        <dbReference type="EMBL" id="ABD10616.1"/>
    </source>
</evidence>
<dbReference type="KEGG" id="fra:Francci3_1238"/>
<reference evidence="1 2" key="1">
    <citation type="journal article" date="2007" name="Genome Res.">
        <title>Genome characteristics of facultatively symbiotic Frankia sp. strains reflect host range and host plant biogeography.</title>
        <authorList>
            <person name="Normand P."/>
            <person name="Lapierre P."/>
            <person name="Tisa L.S."/>
            <person name="Gogarten J.P."/>
            <person name="Alloisio N."/>
            <person name="Bagnarol E."/>
            <person name="Bassi C.A."/>
            <person name="Berry A.M."/>
            <person name="Bickhart D.M."/>
            <person name="Choisne N."/>
            <person name="Couloux A."/>
            <person name="Cournoyer B."/>
            <person name="Cruveiller S."/>
            <person name="Daubin V."/>
            <person name="Demange N."/>
            <person name="Francino M.P."/>
            <person name="Goltsman E."/>
            <person name="Huang Y."/>
            <person name="Kopp O.R."/>
            <person name="Labarre L."/>
            <person name="Lapidus A."/>
            <person name="Lavire C."/>
            <person name="Marechal J."/>
            <person name="Martinez M."/>
            <person name="Mastronunzio J.E."/>
            <person name="Mullin B.C."/>
            <person name="Niemann J."/>
            <person name="Pujic P."/>
            <person name="Rawnsley T."/>
            <person name="Rouy Z."/>
            <person name="Schenowitz C."/>
            <person name="Sellstedt A."/>
            <person name="Tavares F."/>
            <person name="Tomkins J.P."/>
            <person name="Vallenet D."/>
            <person name="Valverde C."/>
            <person name="Wall L.G."/>
            <person name="Wang Y."/>
            <person name="Medigue C."/>
            <person name="Benson D.R."/>
        </authorList>
    </citation>
    <scope>NUCLEOTIDE SEQUENCE [LARGE SCALE GENOMIC DNA]</scope>
    <source>
        <strain evidence="2">DSM 45818 / CECT 9043 / CcI3</strain>
    </source>
</reference>
<dbReference type="HOGENOM" id="CLU_2117449_0_0_11"/>
<proteinExistence type="predicted"/>
<sequence>MAGRRADPGRLERIRSGSARMRADGVAELGTEAAVRNPGTVGAAEEPPGYLDAVPDNAAVAMFAAGGKFCHSAFKAVKGVFLATYNLHLERHPVVVTAGVAPGHRPAPSRRSRR</sequence>
<protein>
    <submittedName>
        <fullName evidence="1">Uncharacterized protein</fullName>
    </submittedName>
</protein>
<keyword evidence="2" id="KW-1185">Reference proteome</keyword>